<dbReference type="InterPro" id="IPR044068">
    <property type="entry name" value="CB"/>
</dbReference>
<dbReference type="EMBL" id="UIDG01000634">
    <property type="protein sequence ID" value="SUS08660.1"/>
    <property type="molecule type" value="Genomic_DNA"/>
</dbReference>
<evidence type="ECO:0000256" key="1">
    <source>
        <dbReference type="ARBA" id="ARBA00008857"/>
    </source>
</evidence>
<dbReference type="InterPro" id="IPR050090">
    <property type="entry name" value="Tyrosine_recombinase_XerCD"/>
</dbReference>
<dbReference type="AlphaFoldDB" id="A0A380TJP7"/>
<sequence length="421" mass="46655">MAQTRRTTKLDSRTARANLPARHAPYWQHLDRGQSLGYRKGAKGGMWIARLRADEGKEAWLTIGAADDHGDTGLDYREAKRAAVDWFARKAREALGGDEAVDAYTVGHALDAYLKWFRLHRKSVRDTERAIEAHVRPALGAIEVAKLTAKKIRTWHEALAEAPPRLRTRRGAETLNTRPVPTDNDGKRSRRATANRVLTILKAALNYVFQEGKVASDDAWRRAKPFRGADAARLRYLQRDECQRLLNACPAGFREMVQAALLSGCRYGELCRLRVDDFSRDAGTLRIAEAKSGKPRHVPLDAEGRAFFEALAIGRPADAYLLTRGDGKPWGKAHQVRPLAEACEAARIEPAANFHCLRHTWASHRVMAGAPLLVVAQVLGHADTRMVEKHYGHLGAGYVRDVIDRTGLGLGIAAGNVRAIV</sequence>
<dbReference type="GO" id="GO:0015074">
    <property type="term" value="P:DNA integration"/>
    <property type="evidence" value="ECO:0007669"/>
    <property type="project" value="InterPro"/>
</dbReference>
<reference evidence="6" key="1">
    <citation type="submission" date="2018-07" db="EMBL/GenBank/DDBJ databases">
        <authorList>
            <person name="Quirk P.G."/>
            <person name="Krulwich T.A."/>
        </authorList>
    </citation>
    <scope>NUCLEOTIDE SEQUENCE</scope>
</reference>
<evidence type="ECO:0000256" key="2">
    <source>
        <dbReference type="ARBA" id="ARBA00023125"/>
    </source>
</evidence>
<dbReference type="PROSITE" id="PS51898">
    <property type="entry name" value="TYR_RECOMBINASE"/>
    <property type="match status" value="1"/>
</dbReference>
<organism evidence="6">
    <name type="scientific">metagenome</name>
    <dbReference type="NCBI Taxonomy" id="256318"/>
    <lineage>
        <taxon>unclassified sequences</taxon>
        <taxon>metagenomes</taxon>
    </lineage>
</organism>
<name>A0A380TJP7_9ZZZZ</name>
<dbReference type="PANTHER" id="PTHR30349:SF64">
    <property type="entry name" value="PROPHAGE INTEGRASE INTD-RELATED"/>
    <property type="match status" value="1"/>
</dbReference>
<dbReference type="InterPro" id="IPR002104">
    <property type="entry name" value="Integrase_catalytic"/>
</dbReference>
<dbReference type="GO" id="GO:0006310">
    <property type="term" value="P:DNA recombination"/>
    <property type="evidence" value="ECO:0007669"/>
    <property type="project" value="UniProtKB-KW"/>
</dbReference>
<dbReference type="InterPro" id="IPR010998">
    <property type="entry name" value="Integrase_recombinase_N"/>
</dbReference>
<evidence type="ECO:0000259" key="5">
    <source>
        <dbReference type="PROSITE" id="PS51900"/>
    </source>
</evidence>
<dbReference type="Pfam" id="PF00589">
    <property type="entry name" value="Phage_integrase"/>
    <property type="match status" value="1"/>
</dbReference>
<dbReference type="Gene3D" id="1.10.150.130">
    <property type="match status" value="1"/>
</dbReference>
<dbReference type="SUPFAM" id="SSF56349">
    <property type="entry name" value="DNA breaking-rejoining enzymes"/>
    <property type="match status" value="1"/>
</dbReference>
<protein>
    <submittedName>
        <fullName evidence="6">Integrase family protein</fullName>
    </submittedName>
</protein>
<evidence type="ECO:0000256" key="3">
    <source>
        <dbReference type="ARBA" id="ARBA00023172"/>
    </source>
</evidence>
<dbReference type="InterPro" id="IPR013762">
    <property type="entry name" value="Integrase-like_cat_sf"/>
</dbReference>
<feature type="domain" description="Tyr recombinase" evidence="4">
    <location>
        <begin position="232"/>
        <end position="404"/>
    </location>
</feature>
<dbReference type="PROSITE" id="PS51900">
    <property type="entry name" value="CB"/>
    <property type="match status" value="1"/>
</dbReference>
<accession>A0A380TJP7</accession>
<gene>
    <name evidence="6" type="ORF">DF3PB_80028</name>
</gene>
<dbReference type="Gene3D" id="1.10.443.10">
    <property type="entry name" value="Intergrase catalytic core"/>
    <property type="match status" value="1"/>
</dbReference>
<keyword evidence="2" id="KW-0238">DNA-binding</keyword>
<dbReference type="CDD" id="cd00796">
    <property type="entry name" value="INT_Rci_Hp1_C"/>
    <property type="match status" value="1"/>
</dbReference>
<dbReference type="PANTHER" id="PTHR30349">
    <property type="entry name" value="PHAGE INTEGRASE-RELATED"/>
    <property type="match status" value="1"/>
</dbReference>
<evidence type="ECO:0000313" key="6">
    <source>
        <dbReference type="EMBL" id="SUS08660.1"/>
    </source>
</evidence>
<feature type="domain" description="Core-binding (CB)" evidence="5">
    <location>
        <begin position="104"/>
        <end position="209"/>
    </location>
</feature>
<keyword evidence="3" id="KW-0233">DNA recombination</keyword>
<dbReference type="GO" id="GO:0003677">
    <property type="term" value="F:DNA binding"/>
    <property type="evidence" value="ECO:0007669"/>
    <property type="project" value="UniProtKB-KW"/>
</dbReference>
<comment type="similarity">
    <text evidence="1">Belongs to the 'phage' integrase family.</text>
</comment>
<evidence type="ECO:0000259" key="4">
    <source>
        <dbReference type="PROSITE" id="PS51898"/>
    </source>
</evidence>
<dbReference type="InterPro" id="IPR011010">
    <property type="entry name" value="DNA_brk_join_enz"/>
</dbReference>
<proteinExistence type="inferred from homology"/>